<keyword evidence="4" id="KW-1185">Reference proteome</keyword>
<feature type="compositionally biased region" description="Low complexity" evidence="1">
    <location>
        <begin position="677"/>
        <end position="695"/>
    </location>
</feature>
<name>A0AAV4QFB8_9ARAC</name>
<proteinExistence type="predicted"/>
<keyword evidence="2" id="KW-0472">Membrane</keyword>
<dbReference type="Proteomes" id="UP001054837">
    <property type="component" value="Unassembled WGS sequence"/>
</dbReference>
<dbReference type="EMBL" id="BPLQ01004374">
    <property type="protein sequence ID" value="GIY07636.1"/>
    <property type="molecule type" value="Genomic_DNA"/>
</dbReference>
<evidence type="ECO:0000256" key="1">
    <source>
        <dbReference type="SAM" id="MobiDB-lite"/>
    </source>
</evidence>
<keyword evidence="2" id="KW-1133">Transmembrane helix</keyword>
<feature type="compositionally biased region" description="Polar residues" evidence="1">
    <location>
        <begin position="703"/>
        <end position="715"/>
    </location>
</feature>
<accession>A0AAV4QFB8</accession>
<dbReference type="AlphaFoldDB" id="A0AAV4QFB8"/>
<gene>
    <name evidence="3" type="ORF">CDAR_93361</name>
</gene>
<comment type="caution">
    <text evidence="3">The sequence shown here is derived from an EMBL/GenBank/DDBJ whole genome shotgun (WGS) entry which is preliminary data.</text>
</comment>
<feature type="transmembrane region" description="Helical" evidence="2">
    <location>
        <begin position="309"/>
        <end position="330"/>
    </location>
</feature>
<evidence type="ECO:0000313" key="4">
    <source>
        <dbReference type="Proteomes" id="UP001054837"/>
    </source>
</evidence>
<organism evidence="3 4">
    <name type="scientific">Caerostris darwini</name>
    <dbReference type="NCBI Taxonomy" id="1538125"/>
    <lineage>
        <taxon>Eukaryota</taxon>
        <taxon>Metazoa</taxon>
        <taxon>Ecdysozoa</taxon>
        <taxon>Arthropoda</taxon>
        <taxon>Chelicerata</taxon>
        <taxon>Arachnida</taxon>
        <taxon>Araneae</taxon>
        <taxon>Araneomorphae</taxon>
        <taxon>Entelegynae</taxon>
        <taxon>Araneoidea</taxon>
        <taxon>Araneidae</taxon>
        <taxon>Caerostris</taxon>
    </lineage>
</organism>
<protein>
    <submittedName>
        <fullName evidence="3">Uncharacterized protein</fullName>
    </submittedName>
</protein>
<evidence type="ECO:0000256" key="2">
    <source>
        <dbReference type="SAM" id="Phobius"/>
    </source>
</evidence>
<reference evidence="3 4" key="1">
    <citation type="submission" date="2021-06" db="EMBL/GenBank/DDBJ databases">
        <title>Caerostris darwini draft genome.</title>
        <authorList>
            <person name="Kono N."/>
            <person name="Arakawa K."/>
        </authorList>
    </citation>
    <scope>NUCLEOTIDE SEQUENCE [LARGE SCALE GENOMIC DNA]</scope>
</reference>
<feature type="region of interest" description="Disordered" evidence="1">
    <location>
        <begin position="674"/>
        <end position="715"/>
    </location>
</feature>
<sequence>MYSIPNPQVATVLRKRGGFQNPSTKNLKPSDLHAYRLQTRRNPMMQNNFSPSQWIGKNSIQNRNVIRKFTPFDNLNQQSKILQSSLPSKPRKPFIPFDNLNEQSKVMQSSLPIKQPSLPIKQSLSPIKPRNTFIPFDNLNEQSKVLQSFRPIKQSSLPIKQSSIEPRIPFDHLNKQSEMLQSSLPIKSRKFNYNSFRGVDYNQKYHLATPINKIKWIYPQITESSKIHQDAQYWNPFTEMHQQRKQRQPAILRKGYNIKRHELFPRLANGIQNGTESGRDVTKSPTLTMASNRVMGFFQYLGSSQTVSAIFIGVLIFCIVIIIILVCYICKKIRPKGKYKTQNPHVKYSKIPNYGPFNLHSAYGFKFKQSCEEELLSANATPYEQDFSMKSDLDSYTGKAQTTDVTFTNEETVISEKSDNRKPNMYILPCVNLLSYNGYNFKSYQSDSSEIESIYSDLHYETAQSSEYSGLLENQSNAIMDGENLIQEVNATSLANTEMSQGRDNLAKNNGKGNSLNYVSQMESITATDNSTKTFNTFVKIPSPKSFHEIEIKVPEKEVTVPEKFINLAQKEAEVKMSAKSSTMPNTCLETEKNIIDPKCSVESEKPTKSIITTSENMNVKTLIKKFSETSTLPFKIRNQYGFDIKTPKRFTYLSSTPIKLRKEEVDQTLHSKKGYSNSSFEEFNSLSSESNSSLENDKTNENNEISPTKLSEKSITIINNVQKQNKTDLDIKSNKKNF</sequence>
<keyword evidence="2" id="KW-0812">Transmembrane</keyword>
<evidence type="ECO:0000313" key="3">
    <source>
        <dbReference type="EMBL" id="GIY07636.1"/>
    </source>
</evidence>